<sequence>MIDYSFSFLQDIKLGYHTKAISNNLSQIQGKSGTSL</sequence>
<accession>F3ZQN2</accession>
<evidence type="ECO:0000313" key="1">
    <source>
        <dbReference type="EMBL" id="EGJ71827.1"/>
    </source>
</evidence>
<dbReference type="Proteomes" id="UP000018439">
    <property type="component" value="Chromosome"/>
</dbReference>
<proteinExistence type="predicted"/>
<organism evidence="1 2">
    <name type="scientific">Bacteroides coprosuis DSM 18011</name>
    <dbReference type="NCBI Taxonomy" id="679937"/>
    <lineage>
        <taxon>Bacteria</taxon>
        <taxon>Pseudomonadati</taxon>
        <taxon>Bacteroidota</taxon>
        <taxon>Bacteroidia</taxon>
        <taxon>Bacteroidales</taxon>
        <taxon>Bacteroidaceae</taxon>
        <taxon>Bacteroides</taxon>
    </lineage>
</organism>
<dbReference type="EMBL" id="CM001167">
    <property type="protein sequence ID" value="EGJ71827.1"/>
    <property type="molecule type" value="Genomic_DNA"/>
</dbReference>
<protein>
    <submittedName>
        <fullName evidence="1">Uncharacterized protein</fullName>
    </submittedName>
</protein>
<gene>
    <name evidence="1" type="ORF">Bcop_1635</name>
</gene>
<keyword evidence="2" id="KW-1185">Reference proteome</keyword>
<name>F3ZQN2_9BACE</name>
<dbReference type="HOGENOM" id="CLU_3354447_0_0_10"/>
<dbReference type="AlphaFoldDB" id="F3ZQN2"/>
<evidence type="ECO:0000313" key="2">
    <source>
        <dbReference type="Proteomes" id="UP000018439"/>
    </source>
</evidence>
<reference evidence="1 2" key="1">
    <citation type="journal article" date="2011" name="Stand. Genomic Sci.">
        <title>Non-contiguous finished genome sequence of Bacteroides coprosuis type strain (PC139).</title>
        <authorList>
            <person name="Land M."/>
            <person name="Held B."/>
            <person name="Gronow S."/>
            <person name="Abt B."/>
            <person name="Lucas S."/>
            <person name="Del Rio T.G."/>
            <person name="Nolan M."/>
            <person name="Tice H."/>
            <person name="Cheng J.F."/>
            <person name="Pitluck S."/>
            <person name="Liolios K."/>
            <person name="Pagani I."/>
            <person name="Ivanova N."/>
            <person name="Mavromatis K."/>
            <person name="Mikhailova N."/>
            <person name="Pati A."/>
            <person name="Tapia R."/>
            <person name="Han C."/>
            <person name="Goodwin L."/>
            <person name="Chen A."/>
            <person name="Palaniappan K."/>
            <person name="Hauser L."/>
            <person name="Brambilla E.M."/>
            <person name="Rohde M."/>
            <person name="Goker M."/>
            <person name="Detter J.C."/>
            <person name="Woyke T."/>
            <person name="Bristow J."/>
            <person name="Eisen J.A."/>
            <person name="Markowitz V."/>
            <person name="Hugenholtz P."/>
            <person name="Kyrpides N.C."/>
            <person name="Klenk H.P."/>
            <person name="Lapidus A."/>
        </authorList>
    </citation>
    <scope>NUCLEOTIDE SEQUENCE</scope>
    <source>
        <strain evidence="1 2">DSM 18011</strain>
    </source>
</reference>